<feature type="transmembrane region" description="Helical" evidence="8">
    <location>
        <begin position="83"/>
        <end position="103"/>
    </location>
</feature>
<dbReference type="Pfam" id="PF00528">
    <property type="entry name" value="BPD_transp_1"/>
    <property type="match status" value="1"/>
</dbReference>
<comment type="subcellular location">
    <subcellularLocation>
        <location evidence="1 8">Cell membrane</location>
        <topology evidence="1 8">Multi-pass membrane protein</topology>
    </subcellularLocation>
</comment>
<evidence type="ECO:0000256" key="5">
    <source>
        <dbReference type="ARBA" id="ARBA00022692"/>
    </source>
</evidence>
<evidence type="ECO:0000256" key="4">
    <source>
        <dbReference type="ARBA" id="ARBA00022475"/>
    </source>
</evidence>
<feature type="domain" description="ABC transmembrane type-1" evidence="9">
    <location>
        <begin position="79"/>
        <end position="285"/>
    </location>
</feature>
<dbReference type="GO" id="GO:0055085">
    <property type="term" value="P:transmembrane transport"/>
    <property type="evidence" value="ECO:0007669"/>
    <property type="project" value="InterPro"/>
</dbReference>
<sequence>MNTATGQIVELQGAQRRPGVRGWLLLAPLLLWLVAFVVAPTAIMLVYSFCERDELGQVVFRLSLSSYARVLDATYLKILLNSIRYAAITTAICLVAGYPVAYFIGRAREGVRNKLLMLVMVPFWTSFLIRTYSWMSILKSEGLLNGLLLYLRIISAPLDIMYTPSAVVIGLVYSYLPFMILPIYGSVEKLDNALIEAAFDLGAGPVSAFSHVIVPLTRPGILAGILLVFIPALGMFAITDLMGGARVPMIGNVIQNQFGQARDWPFGAALGMTLLLLFSLFFVLGLRKEPER</sequence>
<dbReference type="GO" id="GO:0005886">
    <property type="term" value="C:plasma membrane"/>
    <property type="evidence" value="ECO:0007669"/>
    <property type="project" value="UniProtKB-SubCell"/>
</dbReference>
<dbReference type="PROSITE" id="PS50928">
    <property type="entry name" value="ABC_TM1"/>
    <property type="match status" value="1"/>
</dbReference>
<evidence type="ECO:0000256" key="6">
    <source>
        <dbReference type="ARBA" id="ARBA00022989"/>
    </source>
</evidence>
<comment type="caution">
    <text evidence="10">The sequence shown here is derived from an EMBL/GenBank/DDBJ whole genome shotgun (WGS) entry which is preliminary data.</text>
</comment>
<proteinExistence type="inferred from homology"/>
<feature type="transmembrane region" description="Helical" evidence="8">
    <location>
        <begin position="220"/>
        <end position="243"/>
    </location>
</feature>
<evidence type="ECO:0000256" key="3">
    <source>
        <dbReference type="ARBA" id="ARBA00022448"/>
    </source>
</evidence>
<evidence type="ECO:0000256" key="8">
    <source>
        <dbReference type="RuleBase" id="RU363032"/>
    </source>
</evidence>
<evidence type="ECO:0000256" key="2">
    <source>
        <dbReference type="ARBA" id="ARBA00007069"/>
    </source>
</evidence>
<dbReference type="InterPro" id="IPR035906">
    <property type="entry name" value="MetI-like_sf"/>
</dbReference>
<feature type="transmembrane region" description="Helical" evidence="8">
    <location>
        <begin position="264"/>
        <end position="286"/>
    </location>
</feature>
<dbReference type="Gene3D" id="1.10.3720.10">
    <property type="entry name" value="MetI-like"/>
    <property type="match status" value="1"/>
</dbReference>
<organism evidence="10 11">
    <name type="scientific">Sorangium cellulosum</name>
    <name type="common">Polyangium cellulosum</name>
    <dbReference type="NCBI Taxonomy" id="56"/>
    <lineage>
        <taxon>Bacteria</taxon>
        <taxon>Pseudomonadati</taxon>
        <taxon>Myxococcota</taxon>
        <taxon>Polyangia</taxon>
        <taxon>Polyangiales</taxon>
        <taxon>Polyangiaceae</taxon>
        <taxon>Sorangium</taxon>
    </lineage>
</organism>
<evidence type="ECO:0000313" key="11">
    <source>
        <dbReference type="Proteomes" id="UP000075635"/>
    </source>
</evidence>
<keyword evidence="5 8" id="KW-0812">Transmembrane</keyword>
<gene>
    <name evidence="10" type="ORF">BE17_38375</name>
</gene>
<dbReference type="InterPro" id="IPR000515">
    <property type="entry name" value="MetI-like"/>
</dbReference>
<reference evidence="10 11" key="1">
    <citation type="submission" date="2014-02" db="EMBL/GenBank/DDBJ databases">
        <title>The small core and large imbalanced accessory genome model reveals a collaborative survival strategy of Sorangium cellulosum strains in nature.</title>
        <authorList>
            <person name="Han K."/>
            <person name="Peng R."/>
            <person name="Blom J."/>
            <person name="Li Y.-Z."/>
        </authorList>
    </citation>
    <scope>NUCLEOTIDE SEQUENCE [LARGE SCALE GENOMIC DNA]</scope>
    <source>
        <strain evidence="10 11">So0011-07</strain>
    </source>
</reference>
<dbReference type="PANTHER" id="PTHR42929">
    <property type="entry name" value="INNER MEMBRANE ABC TRANSPORTER PERMEASE PROTEIN YDCU-RELATED-RELATED"/>
    <property type="match status" value="1"/>
</dbReference>
<evidence type="ECO:0000259" key="9">
    <source>
        <dbReference type="PROSITE" id="PS50928"/>
    </source>
</evidence>
<evidence type="ECO:0000256" key="7">
    <source>
        <dbReference type="ARBA" id="ARBA00023136"/>
    </source>
</evidence>
<feature type="transmembrane region" description="Helical" evidence="8">
    <location>
        <begin position="160"/>
        <end position="181"/>
    </location>
</feature>
<feature type="transmembrane region" description="Helical" evidence="8">
    <location>
        <begin position="115"/>
        <end position="135"/>
    </location>
</feature>
<dbReference type="Proteomes" id="UP000075635">
    <property type="component" value="Unassembled WGS sequence"/>
</dbReference>
<evidence type="ECO:0000313" key="10">
    <source>
        <dbReference type="EMBL" id="KYF78070.1"/>
    </source>
</evidence>
<dbReference type="PANTHER" id="PTHR42929:SF1">
    <property type="entry name" value="INNER MEMBRANE ABC TRANSPORTER PERMEASE PROTEIN YDCU-RELATED"/>
    <property type="match status" value="1"/>
</dbReference>
<dbReference type="AlphaFoldDB" id="A0A150RCW8"/>
<evidence type="ECO:0000256" key="1">
    <source>
        <dbReference type="ARBA" id="ARBA00004651"/>
    </source>
</evidence>
<accession>A0A150RCW8</accession>
<keyword evidence="7 8" id="KW-0472">Membrane</keyword>
<dbReference type="SUPFAM" id="SSF161098">
    <property type="entry name" value="MetI-like"/>
    <property type="match status" value="1"/>
</dbReference>
<comment type="similarity">
    <text evidence="2">Belongs to the binding-protein-dependent transport system permease family. CysTW subfamily.</text>
</comment>
<dbReference type="EMBL" id="JEMB01002824">
    <property type="protein sequence ID" value="KYF78070.1"/>
    <property type="molecule type" value="Genomic_DNA"/>
</dbReference>
<keyword evidence="4" id="KW-1003">Cell membrane</keyword>
<feature type="transmembrane region" description="Helical" evidence="8">
    <location>
        <begin position="23"/>
        <end position="47"/>
    </location>
</feature>
<dbReference type="CDD" id="cd06261">
    <property type="entry name" value="TM_PBP2"/>
    <property type="match status" value="1"/>
</dbReference>
<keyword evidence="6 8" id="KW-1133">Transmembrane helix</keyword>
<protein>
    <submittedName>
        <fullName evidence="10">ABC transporter permease</fullName>
    </submittedName>
</protein>
<keyword evidence="3 8" id="KW-0813">Transport</keyword>
<name>A0A150RCW8_SORCE</name>